<proteinExistence type="predicted"/>
<dbReference type="STRING" id="1307763.L21SP4_02134"/>
<reference evidence="5 6" key="2">
    <citation type="journal article" date="2016" name="ISME J.">
        <title>Characterization of the first cultured representative of Verrucomicrobia subdivision 5 indicates the proposal of a novel phylum.</title>
        <authorList>
            <person name="Spring S."/>
            <person name="Bunk B."/>
            <person name="Sproer C."/>
            <person name="Schumann P."/>
            <person name="Rohde M."/>
            <person name="Tindall B.J."/>
            <person name="Klenk H.P."/>
        </authorList>
    </citation>
    <scope>NUCLEOTIDE SEQUENCE [LARGE SCALE GENOMIC DNA]</scope>
    <source>
        <strain evidence="5 6">L21-Fru-AB</strain>
    </source>
</reference>
<keyword evidence="6" id="KW-1185">Reference proteome</keyword>
<organism evidence="5 6">
    <name type="scientific">Kiritimatiella glycovorans</name>
    <dbReference type="NCBI Taxonomy" id="1307763"/>
    <lineage>
        <taxon>Bacteria</taxon>
        <taxon>Pseudomonadati</taxon>
        <taxon>Kiritimatiellota</taxon>
        <taxon>Kiritimatiellia</taxon>
        <taxon>Kiritimatiellales</taxon>
        <taxon>Kiritimatiellaceae</taxon>
        <taxon>Kiritimatiella</taxon>
    </lineage>
</organism>
<feature type="domain" description="Non-reducing end beta-L-arabinofuranosidase-like GH127 middle" evidence="3">
    <location>
        <begin position="438"/>
        <end position="524"/>
    </location>
</feature>
<dbReference type="KEGG" id="vbl:L21SP4_02134"/>
<dbReference type="InterPro" id="IPR008928">
    <property type="entry name" value="6-hairpin_glycosidase_sf"/>
</dbReference>
<dbReference type="InterPro" id="IPR012878">
    <property type="entry name" value="Beta-AFase-like_GH127_cat"/>
</dbReference>
<keyword evidence="1" id="KW-0732">Signal</keyword>
<dbReference type="GO" id="GO:0005975">
    <property type="term" value="P:carbohydrate metabolic process"/>
    <property type="evidence" value="ECO:0007669"/>
    <property type="project" value="InterPro"/>
</dbReference>
<dbReference type="Pfam" id="PF20736">
    <property type="entry name" value="Glyco_hydro127M"/>
    <property type="match status" value="1"/>
</dbReference>
<feature type="signal peptide" evidence="1">
    <location>
        <begin position="1"/>
        <end position="24"/>
    </location>
</feature>
<dbReference type="InterPro" id="IPR055826">
    <property type="entry name" value="DUF7402"/>
</dbReference>
<dbReference type="EMBL" id="CP010904">
    <property type="protein sequence ID" value="AKJ65365.1"/>
    <property type="molecule type" value="Genomic_DNA"/>
</dbReference>
<name>A0A0G3EKT5_9BACT</name>
<feature type="domain" description="Non-reducing end beta-L-arabinofuranosidase-like GH127 catalytic" evidence="2">
    <location>
        <begin position="49"/>
        <end position="419"/>
    </location>
</feature>
<dbReference type="InterPro" id="IPR049046">
    <property type="entry name" value="Beta-AFase-like_GH127_middle"/>
</dbReference>
<accession>A0A0G3EKT5</accession>
<feature type="domain" description="DUF7402" evidence="4">
    <location>
        <begin position="656"/>
        <end position="789"/>
    </location>
</feature>
<dbReference type="PANTHER" id="PTHR43465">
    <property type="entry name" value="DUF1680 DOMAIN PROTEIN (AFU_ORTHOLOGUE AFUA_1G08910)"/>
    <property type="match status" value="1"/>
</dbReference>
<evidence type="ECO:0000259" key="3">
    <source>
        <dbReference type="Pfam" id="PF20736"/>
    </source>
</evidence>
<evidence type="ECO:0000259" key="2">
    <source>
        <dbReference type="Pfam" id="PF07944"/>
    </source>
</evidence>
<dbReference type="Proteomes" id="UP000035268">
    <property type="component" value="Chromosome"/>
</dbReference>
<sequence length="797" mass="89675" precursor="true">MRISGLLSFAFILAVLAPGTPARAQEAAFERLPAGSVRPSGWLKAQIVRDVESGFAGHMDALTDRFELETFDSDARDSLDKPKIGAPWWNAETTGNWLEGFIRMAWLSENPEAMARAERYVESILAMQEEDGYLCCYPPHQRYPSPIRGHYGELWAQTCLLRGLLAYHELTGREDVFRAVERAVRLSMVQYGPDRPLWNKAIGRGGHAHSLMFVDLCEELYRHTGDRAYVKFAQFLYDSYNEREDVFEYDVLLRNLADMDQLFNGHGAHVMEHIRVPFFLYYATGDERYRVAVENYMPKTDRHITAAGACIGDEDILQRMASPYIGCEYCTMQELLGSLQSMIQKTGIAEYGDRIETLAFNAAEGARLPDGSAIQYLSTDNQHEATAGRGHGGRFKFSPTHEDVAVCCVPNATKFFAYYVDRLWMKDANDGGPVAIAYGPSILTTDVDGVPVTIRQETGYPFEDTVRFTITPKRAAELTLRFRDPGWSKDTEVDAPQGTRIAREHGYLALTRTWKAGDRVALRFHPDVERHTMPNGEIYWRRGPLVYALEIPVGDRVVTKQYDVEGFADYDVHPAEGGHWNYAVDEGCGGFTFAPRAVTGEANPWKTASVALRGKLLNRETERIETVDLVPFGCTRLRRTAFTDMAPIRMLQSEGNLAQRARVKVSSLAAGHAPEALVDGVAEGWPQNREAEWASKHGTTGEKVVLIWEDPVVVENVWLFDRPNVADHVKNAWINFSDGSSKLVEELPNDASAPYKLNFPEKTITWMEVIITRVGPRTQNSGFSEIAVFREEPELDR</sequence>
<dbReference type="SMR" id="A0A0G3EKT5"/>
<evidence type="ECO:0000259" key="4">
    <source>
        <dbReference type="Pfam" id="PF24135"/>
    </source>
</evidence>
<evidence type="ECO:0008006" key="7">
    <source>
        <dbReference type="Google" id="ProtNLM"/>
    </source>
</evidence>
<dbReference type="SUPFAM" id="SSF48208">
    <property type="entry name" value="Six-hairpin glycosidases"/>
    <property type="match status" value="1"/>
</dbReference>
<dbReference type="Pfam" id="PF07944">
    <property type="entry name" value="Beta-AFase-like_GH127_cat"/>
    <property type="match status" value="1"/>
</dbReference>
<dbReference type="RefSeq" id="WP_052882604.1">
    <property type="nucleotide sequence ID" value="NZ_CP010904.1"/>
</dbReference>
<dbReference type="Gene3D" id="2.60.120.260">
    <property type="entry name" value="Galactose-binding domain-like"/>
    <property type="match status" value="1"/>
</dbReference>
<dbReference type="Pfam" id="PF24135">
    <property type="entry name" value="DUF7402"/>
    <property type="match status" value="1"/>
</dbReference>
<dbReference type="AlphaFoldDB" id="A0A0G3EKT5"/>
<reference evidence="6" key="1">
    <citation type="submission" date="2015-02" db="EMBL/GenBank/DDBJ databases">
        <title>Description and complete genome sequence of the first cultured representative of the subdivision 5 of the Verrucomicrobia phylum.</title>
        <authorList>
            <person name="Spring S."/>
            <person name="Bunk B."/>
            <person name="Sproer C."/>
            <person name="Klenk H.-P."/>
        </authorList>
    </citation>
    <scope>NUCLEOTIDE SEQUENCE [LARGE SCALE GENOMIC DNA]</scope>
    <source>
        <strain evidence="6">L21-Fru-AB</strain>
    </source>
</reference>
<evidence type="ECO:0000313" key="6">
    <source>
        <dbReference type="Proteomes" id="UP000035268"/>
    </source>
</evidence>
<dbReference type="InterPro" id="IPR049174">
    <property type="entry name" value="Beta-AFase-like"/>
</dbReference>
<evidence type="ECO:0000256" key="1">
    <source>
        <dbReference type="SAM" id="SignalP"/>
    </source>
</evidence>
<protein>
    <recommendedName>
        <fullName evidence="7">Non-reducing end beta-L-arabinofuranosidase</fullName>
    </recommendedName>
</protein>
<dbReference type="PANTHER" id="PTHR43465:SF2">
    <property type="entry name" value="DUF1680 DOMAIN PROTEIN (AFU_ORTHOLOGUE AFUA_1G08910)"/>
    <property type="match status" value="1"/>
</dbReference>
<evidence type="ECO:0000313" key="5">
    <source>
        <dbReference type="EMBL" id="AKJ65365.1"/>
    </source>
</evidence>
<gene>
    <name evidence="5" type="ORF">L21SP4_02134</name>
</gene>
<feature type="chain" id="PRO_5005184270" description="Non-reducing end beta-L-arabinofuranosidase" evidence="1">
    <location>
        <begin position="25"/>
        <end position="797"/>
    </location>
</feature>
<dbReference type="OrthoDB" id="9757939at2"/>